<dbReference type="PANTHER" id="PTHR43852">
    <property type="entry name" value="NUCLEOTIDYLTRANSFERASE"/>
    <property type="match status" value="1"/>
</dbReference>
<feature type="coiled-coil region" evidence="1">
    <location>
        <begin position="96"/>
        <end position="123"/>
    </location>
</feature>
<dbReference type="InterPro" id="IPR043519">
    <property type="entry name" value="NT_sf"/>
</dbReference>
<dbReference type="SUPFAM" id="SSF81593">
    <property type="entry name" value="Nucleotidyltransferase substrate binding subunit/domain"/>
    <property type="match status" value="1"/>
</dbReference>
<organism evidence="3 4">
    <name type="scientific">Hydrogenimonas thermophila</name>
    <dbReference type="NCBI Taxonomy" id="223786"/>
    <lineage>
        <taxon>Bacteria</taxon>
        <taxon>Pseudomonadati</taxon>
        <taxon>Campylobacterota</taxon>
        <taxon>Epsilonproteobacteria</taxon>
        <taxon>Campylobacterales</taxon>
        <taxon>Hydrogenimonadaceae</taxon>
        <taxon>Hydrogenimonas</taxon>
    </lineage>
</organism>
<accession>A0A1I5UHY5</accession>
<keyword evidence="4" id="KW-1185">Reference proteome</keyword>
<dbReference type="STRING" id="223786.SAMN05216234_1629"/>
<proteinExistence type="predicted"/>
<dbReference type="GO" id="GO:0016740">
    <property type="term" value="F:transferase activity"/>
    <property type="evidence" value="ECO:0007669"/>
    <property type="project" value="UniProtKB-KW"/>
</dbReference>
<dbReference type="PANTHER" id="PTHR43852:SF3">
    <property type="entry name" value="NUCLEOTIDYLTRANSFERASE"/>
    <property type="match status" value="1"/>
</dbReference>
<reference evidence="3 4" key="1">
    <citation type="submission" date="2016-10" db="EMBL/GenBank/DDBJ databases">
        <authorList>
            <person name="de Groot N.N."/>
        </authorList>
    </citation>
    <scope>NUCLEOTIDE SEQUENCE [LARGE SCALE GENOMIC DNA]</scope>
    <source>
        <strain evidence="3 4">EP1-55-1</strain>
    </source>
</reference>
<dbReference type="Gene3D" id="1.20.120.330">
    <property type="entry name" value="Nucleotidyltransferases domain 2"/>
    <property type="match status" value="1"/>
</dbReference>
<protein>
    <submittedName>
        <fullName evidence="3">Nucleotidyltransferase domain-containing protein</fullName>
    </submittedName>
</protein>
<gene>
    <name evidence="3" type="ORF">SAMN05216234_1629</name>
</gene>
<keyword evidence="3" id="KW-0808">Transferase</keyword>
<evidence type="ECO:0000256" key="1">
    <source>
        <dbReference type="SAM" id="Coils"/>
    </source>
</evidence>
<evidence type="ECO:0000313" key="4">
    <source>
        <dbReference type="Proteomes" id="UP000199227"/>
    </source>
</evidence>
<dbReference type="AlphaFoldDB" id="A0A1I5UHY5"/>
<name>A0A1I5UHY5_9BACT</name>
<dbReference type="RefSeq" id="WP_092914193.1">
    <property type="nucleotide sequence ID" value="NZ_FOXB01000062.1"/>
</dbReference>
<dbReference type="InterPro" id="IPR052930">
    <property type="entry name" value="TA_antitoxin_MntA"/>
</dbReference>
<dbReference type="Proteomes" id="UP000199227">
    <property type="component" value="Unassembled WGS sequence"/>
</dbReference>
<evidence type="ECO:0000313" key="3">
    <source>
        <dbReference type="EMBL" id="SFP94894.1"/>
    </source>
</evidence>
<dbReference type="EMBL" id="FOXB01000062">
    <property type="protein sequence ID" value="SFP94894.1"/>
    <property type="molecule type" value="Genomic_DNA"/>
</dbReference>
<feature type="domain" description="Polymerase beta nucleotidyltransferase" evidence="2">
    <location>
        <begin position="13"/>
        <end position="100"/>
    </location>
</feature>
<dbReference type="Gene3D" id="3.30.460.10">
    <property type="entry name" value="Beta Polymerase, domain 2"/>
    <property type="match status" value="1"/>
</dbReference>
<sequence length="252" mass="29844">MRLTTTEQLLILKAFKEIFKTGKVYLFGSRVDDTKKGGDIDLYLIIDENIKNKHELKIKFLTKLEKYLGEQKIDVVIANNTDRYIEQVALKDGVMLDEKNIKIEKYLNECKKHSIRVEKAYNKVKNIFPLSAKKYENLNDEEIEAIDQYLFRFAKLQDTIGKKLFRLIVSEYVEDIEQLTFIDILNKLEKIGIIENANDWKILRKIRNDISHQYDDEPQEMAEALNNIFAQKDVILGIYNEIIKYYNEKYEK</sequence>
<evidence type="ECO:0000259" key="2">
    <source>
        <dbReference type="Pfam" id="PF18765"/>
    </source>
</evidence>
<dbReference type="Pfam" id="PF18765">
    <property type="entry name" value="Polbeta"/>
    <property type="match status" value="1"/>
</dbReference>
<dbReference type="SUPFAM" id="SSF81301">
    <property type="entry name" value="Nucleotidyltransferase"/>
    <property type="match status" value="1"/>
</dbReference>
<keyword evidence="1" id="KW-0175">Coiled coil</keyword>
<dbReference type="InterPro" id="IPR041633">
    <property type="entry name" value="Polbeta"/>
</dbReference>
<dbReference type="OrthoDB" id="13547at2"/>